<keyword evidence="3 5" id="KW-0560">Oxidoreductase</keyword>
<evidence type="ECO:0000256" key="2">
    <source>
        <dbReference type="ARBA" id="ARBA00022827"/>
    </source>
</evidence>
<keyword evidence="1" id="KW-0285">Flavoprotein</keyword>
<dbReference type="Gene3D" id="1.20.140.10">
    <property type="entry name" value="Butyryl-CoA Dehydrogenase, subunit A, domain 3"/>
    <property type="match status" value="1"/>
</dbReference>
<dbReference type="SUPFAM" id="SSF47203">
    <property type="entry name" value="Acyl-CoA dehydrogenase C-terminal domain-like"/>
    <property type="match status" value="1"/>
</dbReference>
<evidence type="ECO:0000313" key="6">
    <source>
        <dbReference type="Proteomes" id="UP000058599"/>
    </source>
</evidence>
<name>A0AA86GJP2_9SPHN</name>
<reference evidence="5 6" key="1">
    <citation type="journal article" date="2016" name="BMC Genomics">
        <title>Genomic analysis of the nitrate-respiring Sphingopyxis granuli (formerly Sphingomonas macrogoltabida) strain TFA.</title>
        <authorList>
            <person name="Garcia-Romero I."/>
            <person name="Perez-Pulido A.J."/>
            <person name="Gonzalez-Flores Y.E."/>
            <person name="Reyes-Ramirez F."/>
            <person name="Santero E."/>
            <person name="Floriano B."/>
        </authorList>
    </citation>
    <scope>NUCLEOTIDE SEQUENCE [LARGE SCALE GENOMIC DNA]</scope>
    <source>
        <strain evidence="5 6">TFA</strain>
    </source>
</reference>
<dbReference type="InterPro" id="IPR009075">
    <property type="entry name" value="AcylCo_DH/oxidase_C"/>
</dbReference>
<gene>
    <name evidence="5" type="ORF">SGRAN_1073</name>
</gene>
<proteinExistence type="predicted"/>
<protein>
    <submittedName>
        <fullName evidence="5">Acyl-CoA dehydrogenase, C-terminal domain protein</fullName>
        <ecNumber evidence="5">1.3.8.1</ecNumber>
    </submittedName>
</protein>
<accession>A0AA86GJP2</accession>
<dbReference type="RefSeq" id="WP_067181324.1">
    <property type="nucleotide sequence ID" value="NZ_CP012199.1"/>
</dbReference>
<dbReference type="KEGG" id="sgi:SGRAN_1073"/>
<evidence type="ECO:0000256" key="3">
    <source>
        <dbReference type="ARBA" id="ARBA00023002"/>
    </source>
</evidence>
<dbReference type="EC" id="1.3.8.1" evidence="5"/>
<evidence type="ECO:0000259" key="4">
    <source>
        <dbReference type="Pfam" id="PF00441"/>
    </source>
</evidence>
<evidence type="ECO:0000313" key="5">
    <source>
        <dbReference type="EMBL" id="AMG73466.1"/>
    </source>
</evidence>
<dbReference type="PANTHER" id="PTHR43884:SF20">
    <property type="entry name" value="ACYL-COA DEHYDROGENASE FADE28"/>
    <property type="match status" value="1"/>
</dbReference>
<evidence type="ECO:0000256" key="1">
    <source>
        <dbReference type="ARBA" id="ARBA00022630"/>
    </source>
</evidence>
<dbReference type="AlphaFoldDB" id="A0AA86GJP2"/>
<dbReference type="Pfam" id="PF00441">
    <property type="entry name" value="Acyl-CoA_dh_1"/>
    <property type="match status" value="1"/>
</dbReference>
<dbReference type="PANTHER" id="PTHR43884">
    <property type="entry name" value="ACYL-COA DEHYDROGENASE"/>
    <property type="match status" value="1"/>
</dbReference>
<dbReference type="GO" id="GO:0016937">
    <property type="term" value="F:short-chain fatty acyl-CoA dehydrogenase activity"/>
    <property type="evidence" value="ECO:0007669"/>
    <property type="project" value="UniProtKB-EC"/>
</dbReference>
<keyword evidence="6" id="KW-1185">Reference proteome</keyword>
<feature type="domain" description="Acyl-CoA dehydrogenase/oxidase C-terminal" evidence="4">
    <location>
        <begin position="105"/>
        <end position="224"/>
    </location>
</feature>
<dbReference type="Proteomes" id="UP000058599">
    <property type="component" value="Chromosome"/>
</dbReference>
<dbReference type="InterPro" id="IPR036250">
    <property type="entry name" value="AcylCo_DH-like_C"/>
</dbReference>
<keyword evidence="2" id="KW-0274">FAD</keyword>
<sequence length="255" mass="26682">MTIDPLLLEQFDRCLRAADAADPWGELLAAGFLDLCRPESAGGAGVGIDGLFGLAIAAARLRPALPVVQTIVARRHEPDALAVADIERFLVDRGCADVARPLAALLAAGSMVGLMEALLDMTVDYARVREQFGGPIARFQAVQHQIAVMAEHVFAARIATEAAFAGWRHPPRDALVAIAKSRATRAARVVAATAHAVHGAIGISGEHALGGLAARLRALGMAHGGATYWDERLGAAVLDDDAPAIEIVVGLQRST</sequence>
<organism evidence="5 6">
    <name type="scientific">Sphingopyxis granuli</name>
    <dbReference type="NCBI Taxonomy" id="267128"/>
    <lineage>
        <taxon>Bacteria</taxon>
        <taxon>Pseudomonadati</taxon>
        <taxon>Pseudomonadota</taxon>
        <taxon>Alphaproteobacteria</taxon>
        <taxon>Sphingomonadales</taxon>
        <taxon>Sphingomonadaceae</taxon>
        <taxon>Sphingopyxis</taxon>
    </lineage>
</organism>
<dbReference type="EMBL" id="CP012199">
    <property type="protein sequence ID" value="AMG73466.1"/>
    <property type="molecule type" value="Genomic_DNA"/>
</dbReference>